<reference evidence="1 2" key="1">
    <citation type="journal article" date="2018" name="BMC Genomics">
        <title>Comparative genome analyses reveal sequence features reflecting distinct modes of host-adaptation between dicot and monocot powdery mildew.</title>
        <authorList>
            <person name="Wu Y."/>
            <person name="Ma X."/>
            <person name="Pan Z."/>
            <person name="Kale S.D."/>
            <person name="Song Y."/>
            <person name="King H."/>
            <person name="Zhang Q."/>
            <person name="Presley C."/>
            <person name="Deng X."/>
            <person name="Wei C.I."/>
            <person name="Xiao S."/>
        </authorList>
    </citation>
    <scope>NUCLEOTIDE SEQUENCE [LARGE SCALE GENOMIC DNA]</scope>
    <source>
        <strain evidence="1">UMSG1</strain>
    </source>
</reference>
<protein>
    <submittedName>
        <fullName evidence="1">Uncharacterized protein</fullName>
    </submittedName>
</protein>
<organism evidence="1 2">
    <name type="scientific">Golovinomyces cichoracearum</name>
    <dbReference type="NCBI Taxonomy" id="62708"/>
    <lineage>
        <taxon>Eukaryota</taxon>
        <taxon>Fungi</taxon>
        <taxon>Dikarya</taxon>
        <taxon>Ascomycota</taxon>
        <taxon>Pezizomycotina</taxon>
        <taxon>Leotiomycetes</taxon>
        <taxon>Erysiphales</taxon>
        <taxon>Erysiphaceae</taxon>
        <taxon>Golovinomyces</taxon>
    </lineage>
</organism>
<evidence type="ECO:0000313" key="2">
    <source>
        <dbReference type="Proteomes" id="UP000285326"/>
    </source>
</evidence>
<sequence length="66" mass="7387">MSDKSEPTTVLGVAKKIRGFMEETRAKQGTTDKLTEANSDATVNHIAQVRSQVKELEDRLNTIERI</sequence>
<name>A0A420JAS6_9PEZI</name>
<accession>A0A420JAS6</accession>
<gene>
    <name evidence="1" type="ORF">GcM1_151003</name>
</gene>
<dbReference type="Proteomes" id="UP000285326">
    <property type="component" value="Unassembled WGS sequence"/>
</dbReference>
<comment type="caution">
    <text evidence="1">The sequence shown here is derived from an EMBL/GenBank/DDBJ whole genome shotgun (WGS) entry which is preliminary data.</text>
</comment>
<evidence type="ECO:0000313" key="1">
    <source>
        <dbReference type="EMBL" id="RKF83899.1"/>
    </source>
</evidence>
<dbReference type="EMBL" id="MCBS01015157">
    <property type="protein sequence ID" value="RKF83899.1"/>
    <property type="molecule type" value="Genomic_DNA"/>
</dbReference>
<proteinExistence type="predicted"/>
<dbReference type="AlphaFoldDB" id="A0A420JAS6"/>